<protein>
    <recommendedName>
        <fullName evidence="5">Homoserine dehydrogenase</fullName>
        <ecNumber evidence="4">1.1.1.3</ecNumber>
    </recommendedName>
</protein>
<evidence type="ECO:0000256" key="6">
    <source>
        <dbReference type="ARBA" id="ARBA00022605"/>
    </source>
</evidence>
<keyword evidence="9" id="KW-0486">Methionine biosynthesis</keyword>
<dbReference type="Proteomes" id="UP001519342">
    <property type="component" value="Unassembled WGS sequence"/>
</dbReference>
<evidence type="ECO:0000256" key="9">
    <source>
        <dbReference type="ARBA" id="ARBA00023167"/>
    </source>
</evidence>
<dbReference type="Pfam" id="PF00742">
    <property type="entry name" value="Homoserine_dh"/>
    <property type="match status" value="1"/>
</dbReference>
<evidence type="ECO:0000256" key="1">
    <source>
        <dbReference type="ARBA" id="ARBA00005056"/>
    </source>
</evidence>
<comment type="similarity">
    <text evidence="3">Belongs to the homoserine dehydrogenase family.</text>
</comment>
<sequence length="344" mass="38102">MTKILKIAMLGFGNAGQAFAKILLNKHDEIINKYDCNIQVVAIATKSKGSLINENGINLKDACLDIEKKHHFNEEKEDYSKLNSIEIARVVEYDVLIELTPLQIFTGQPAIDHITTALNRKKHVITANKGPIAWTYETLKELAKKQGVLFYYETTVMDGTPIFNLVDETLQFCKVTEINGILNTTTNFVLEELANGKPYDSIIKEGKERGFVEADPSMDIEGWDAAAKTAALLNVLMQANITPSDINRKGIEDITYEQIKEAKSRGNVIKLLCHGSIKNGQVVGTVEPKEIKRDTLLSSITGTSSVVTITTDLMGTISIVEHDPEIEQTGYGVFSDLVRILKNS</sequence>
<dbReference type="InterPro" id="IPR005106">
    <property type="entry name" value="Asp/hSer_DH_NAD-bd"/>
</dbReference>
<comment type="pathway">
    <text evidence="2">Amino-acid biosynthesis; L-methionine biosynthesis via de novo pathway; L-homoserine from L-aspartate: step 3/3.</text>
</comment>
<keyword evidence="8 12" id="KW-0560">Oxidoreductase</keyword>
<dbReference type="InterPro" id="IPR001342">
    <property type="entry name" value="HDH_cat"/>
</dbReference>
<evidence type="ECO:0000256" key="4">
    <source>
        <dbReference type="ARBA" id="ARBA00013213"/>
    </source>
</evidence>
<dbReference type="EC" id="1.1.1.3" evidence="4"/>
<evidence type="ECO:0000256" key="2">
    <source>
        <dbReference type="ARBA" id="ARBA00005062"/>
    </source>
</evidence>
<dbReference type="Gene3D" id="3.30.360.10">
    <property type="entry name" value="Dihydrodipicolinate Reductase, domain 2"/>
    <property type="match status" value="1"/>
</dbReference>
<keyword evidence="7" id="KW-0791">Threonine biosynthesis</keyword>
<feature type="domain" description="Homoserine dehydrogenase catalytic" evidence="10">
    <location>
        <begin position="161"/>
        <end position="338"/>
    </location>
</feature>
<dbReference type="Gene3D" id="3.40.50.720">
    <property type="entry name" value="NAD(P)-binding Rossmann-like Domain"/>
    <property type="match status" value="1"/>
</dbReference>
<evidence type="ECO:0000313" key="13">
    <source>
        <dbReference type="Proteomes" id="UP001519342"/>
    </source>
</evidence>
<evidence type="ECO:0000259" key="11">
    <source>
        <dbReference type="Pfam" id="PF03447"/>
    </source>
</evidence>
<dbReference type="InterPro" id="IPR036291">
    <property type="entry name" value="NAD(P)-bd_dom_sf"/>
</dbReference>
<evidence type="ECO:0000259" key="10">
    <source>
        <dbReference type="Pfam" id="PF00742"/>
    </source>
</evidence>
<evidence type="ECO:0000256" key="7">
    <source>
        <dbReference type="ARBA" id="ARBA00022697"/>
    </source>
</evidence>
<dbReference type="NCBIfam" id="NF004976">
    <property type="entry name" value="PRK06349.1"/>
    <property type="match status" value="1"/>
</dbReference>
<dbReference type="InterPro" id="IPR022697">
    <property type="entry name" value="HDH_short"/>
</dbReference>
<dbReference type="EMBL" id="JAGGKS010000001">
    <property type="protein sequence ID" value="MBP1924352.1"/>
    <property type="molecule type" value="Genomic_DNA"/>
</dbReference>
<keyword evidence="13" id="KW-1185">Reference proteome</keyword>
<name>A0ABS4G9I7_9FIRM</name>
<evidence type="ECO:0000313" key="12">
    <source>
        <dbReference type="EMBL" id="MBP1924352.1"/>
    </source>
</evidence>
<dbReference type="PIRSF" id="PIRSF036497">
    <property type="entry name" value="HDH_short"/>
    <property type="match status" value="1"/>
</dbReference>
<dbReference type="GO" id="GO:0004412">
    <property type="term" value="F:homoserine dehydrogenase activity"/>
    <property type="evidence" value="ECO:0007669"/>
    <property type="project" value="UniProtKB-EC"/>
</dbReference>
<dbReference type="RefSeq" id="WP_209510119.1">
    <property type="nucleotide sequence ID" value="NZ_JAGGKS010000001.1"/>
</dbReference>
<dbReference type="Pfam" id="PF03447">
    <property type="entry name" value="NAD_binding_3"/>
    <property type="match status" value="1"/>
</dbReference>
<proteinExistence type="inferred from homology"/>
<dbReference type="PANTHER" id="PTHR43331">
    <property type="entry name" value="HOMOSERINE DEHYDROGENASE"/>
    <property type="match status" value="1"/>
</dbReference>
<organism evidence="12 13">
    <name type="scientific">Sedimentibacter acidaminivorans</name>
    <dbReference type="NCBI Taxonomy" id="913099"/>
    <lineage>
        <taxon>Bacteria</taxon>
        <taxon>Bacillati</taxon>
        <taxon>Bacillota</taxon>
        <taxon>Tissierellia</taxon>
        <taxon>Sedimentibacter</taxon>
    </lineage>
</organism>
<dbReference type="SUPFAM" id="SSF55347">
    <property type="entry name" value="Glyceraldehyde-3-phosphate dehydrogenase-like, C-terminal domain"/>
    <property type="match status" value="1"/>
</dbReference>
<accession>A0ABS4G9I7</accession>
<comment type="pathway">
    <text evidence="1">Amino-acid biosynthesis; L-threonine biosynthesis; L-threonine from L-aspartate: step 3/5.</text>
</comment>
<dbReference type="PANTHER" id="PTHR43331:SF1">
    <property type="entry name" value="HOMOSERINE DEHYDROGENASE"/>
    <property type="match status" value="1"/>
</dbReference>
<comment type="caution">
    <text evidence="12">The sequence shown here is derived from an EMBL/GenBank/DDBJ whole genome shotgun (WGS) entry which is preliminary data.</text>
</comment>
<evidence type="ECO:0000256" key="3">
    <source>
        <dbReference type="ARBA" id="ARBA00006753"/>
    </source>
</evidence>
<dbReference type="SUPFAM" id="SSF51735">
    <property type="entry name" value="NAD(P)-binding Rossmann-fold domains"/>
    <property type="match status" value="1"/>
</dbReference>
<keyword evidence="6" id="KW-0028">Amino-acid biosynthesis</keyword>
<feature type="domain" description="Aspartate/homoserine dehydrogenase NAD-binding" evidence="11">
    <location>
        <begin position="11"/>
        <end position="153"/>
    </location>
</feature>
<gene>
    <name evidence="12" type="ORF">J2Z76_000205</name>
</gene>
<reference evidence="12 13" key="1">
    <citation type="submission" date="2021-03" db="EMBL/GenBank/DDBJ databases">
        <title>Genomic Encyclopedia of Type Strains, Phase IV (KMG-IV): sequencing the most valuable type-strain genomes for metagenomic binning, comparative biology and taxonomic classification.</title>
        <authorList>
            <person name="Goeker M."/>
        </authorList>
    </citation>
    <scope>NUCLEOTIDE SEQUENCE [LARGE SCALE GENOMIC DNA]</scope>
    <source>
        <strain evidence="12 13">DSM 24004</strain>
    </source>
</reference>
<evidence type="ECO:0000256" key="5">
    <source>
        <dbReference type="ARBA" id="ARBA00013376"/>
    </source>
</evidence>
<evidence type="ECO:0000256" key="8">
    <source>
        <dbReference type="ARBA" id="ARBA00023002"/>
    </source>
</evidence>